<dbReference type="PROSITE" id="PS00455">
    <property type="entry name" value="AMP_BINDING"/>
    <property type="match status" value="1"/>
</dbReference>
<dbReference type="SUPFAM" id="SSF56801">
    <property type="entry name" value="Acetyl-CoA synthetase-like"/>
    <property type="match status" value="1"/>
</dbReference>
<dbReference type="CDD" id="cd05941">
    <property type="entry name" value="MCS"/>
    <property type="match status" value="1"/>
</dbReference>
<proteinExistence type="inferred from homology"/>
<reference evidence="4 5" key="1">
    <citation type="submission" date="2017-03" db="EMBL/GenBank/DDBJ databases">
        <title>Complete genome sequence of Blastomonas fulva degrading microcsystin LR.</title>
        <authorList>
            <person name="Lee H.-g."/>
            <person name="Jin L."/>
            <person name="oh H.-M."/>
        </authorList>
    </citation>
    <scope>NUCLEOTIDE SEQUENCE [LARGE SCALE GENOMIC DNA]</scope>
    <source>
        <strain evidence="4 5">T2</strain>
    </source>
</reference>
<dbReference type="GeneID" id="303487458"/>
<dbReference type="Pfam" id="PF00501">
    <property type="entry name" value="AMP-binding"/>
    <property type="match status" value="1"/>
</dbReference>
<evidence type="ECO:0000313" key="4">
    <source>
        <dbReference type="EMBL" id="ASR53088.1"/>
    </source>
</evidence>
<dbReference type="EMBL" id="CP020083">
    <property type="protein sequence ID" value="ASR53088.1"/>
    <property type="molecule type" value="Genomic_DNA"/>
</dbReference>
<dbReference type="InterPro" id="IPR000873">
    <property type="entry name" value="AMP-dep_synth/lig_dom"/>
</dbReference>
<dbReference type="PANTHER" id="PTHR43201:SF8">
    <property type="entry name" value="ACYL-COA SYNTHETASE FAMILY MEMBER 3"/>
    <property type="match status" value="1"/>
</dbReference>
<dbReference type="InterPro" id="IPR042099">
    <property type="entry name" value="ANL_N_sf"/>
</dbReference>
<comment type="similarity">
    <text evidence="1">Belongs to the ATP-dependent AMP-binding enzyme family.</text>
</comment>
<gene>
    <name evidence="4" type="ORF">B5J99_17845</name>
</gene>
<dbReference type="Gene3D" id="3.40.50.12780">
    <property type="entry name" value="N-terminal domain of ligase-like"/>
    <property type="match status" value="1"/>
</dbReference>
<dbReference type="Pfam" id="PF13193">
    <property type="entry name" value="AMP-binding_C"/>
    <property type="match status" value="1"/>
</dbReference>
<dbReference type="InterPro" id="IPR020845">
    <property type="entry name" value="AMP-binding_CS"/>
</dbReference>
<accession>A0ABN5B857</accession>
<dbReference type="InterPro" id="IPR045851">
    <property type="entry name" value="AMP-bd_C_sf"/>
</dbReference>
<dbReference type="Proteomes" id="UP000258016">
    <property type="component" value="Chromosome"/>
</dbReference>
<evidence type="ECO:0000259" key="2">
    <source>
        <dbReference type="Pfam" id="PF00501"/>
    </source>
</evidence>
<evidence type="ECO:0000313" key="5">
    <source>
        <dbReference type="Proteomes" id="UP000258016"/>
    </source>
</evidence>
<feature type="domain" description="AMP-dependent synthetase/ligase" evidence="2">
    <location>
        <begin position="16"/>
        <end position="355"/>
    </location>
</feature>
<dbReference type="InterPro" id="IPR025110">
    <property type="entry name" value="AMP-bd_C"/>
</dbReference>
<protein>
    <recommendedName>
        <fullName evidence="6">Malonyl-CoA synthase</fullName>
    </recommendedName>
</protein>
<dbReference type="Gene3D" id="3.30.300.30">
    <property type="match status" value="1"/>
</dbReference>
<feature type="domain" description="AMP-binding enzyme C-terminal" evidence="3">
    <location>
        <begin position="406"/>
        <end position="481"/>
    </location>
</feature>
<evidence type="ECO:0000259" key="3">
    <source>
        <dbReference type="Pfam" id="PF13193"/>
    </source>
</evidence>
<name>A0ABN5B857_9SPHN</name>
<dbReference type="RefSeq" id="WP_117353172.1">
    <property type="nucleotide sequence ID" value="NZ_CP020083.1"/>
</dbReference>
<dbReference type="PANTHER" id="PTHR43201">
    <property type="entry name" value="ACYL-COA SYNTHETASE"/>
    <property type="match status" value="1"/>
</dbReference>
<sequence>MTENTLTGSLAVAFDQAADRVLIAQGDRTLTGAQLRQAMDAIAGRLMSLGVAPGDRVAVQAPKSIDLVLLYLGCLRLGAVYLPLNDAYRPDEIGYFLADAEPALFICAPDAADGLHQSGCLPGTVTLRTLGADGAGTWQAVEPSQAGLPPLPASPDDLAAIVYTSGTTGRSKGAMISQGNLLANARDLAAVWGITADDTLLHALPLYHIHGLFVALHPLLLAGARIDLMPSFDPDAVLARLATTTVFMGVPTYYTRLLATQGLDRDTARHVRLFVSGSAPLTPATFQAFAERTGRSILERYGMTECGIICSNPLDGPRIAGAVGHPLPGYHVRIADNAETGVLEVKGASLFSGYWQMPEKTREEFRDDGYFSTGDIATIDVGGVVRIVGRDKDMIISGGLNIYPVEIETLIERMDEIAEVAVIGVPHADFGEAVVAVACLKTGISIEPELIVERLRPQLAGFKLPKGIEFVPALPRNAMGKVQKAELRRLHADRFSACG</sequence>
<dbReference type="NCBIfam" id="NF005702">
    <property type="entry name" value="PRK07514.1"/>
    <property type="match status" value="1"/>
</dbReference>
<organism evidence="4 5">
    <name type="scientific">Blastomonas fulva</name>
    <dbReference type="NCBI Taxonomy" id="1550728"/>
    <lineage>
        <taxon>Bacteria</taxon>
        <taxon>Pseudomonadati</taxon>
        <taxon>Pseudomonadota</taxon>
        <taxon>Alphaproteobacteria</taxon>
        <taxon>Sphingomonadales</taxon>
        <taxon>Sphingomonadaceae</taxon>
        <taxon>Blastomonas</taxon>
    </lineage>
</organism>
<evidence type="ECO:0000256" key="1">
    <source>
        <dbReference type="ARBA" id="ARBA00006432"/>
    </source>
</evidence>
<evidence type="ECO:0008006" key="6">
    <source>
        <dbReference type="Google" id="ProtNLM"/>
    </source>
</evidence>
<keyword evidence="5" id="KW-1185">Reference proteome</keyword>